<dbReference type="Proteomes" id="UP001595816">
    <property type="component" value="Unassembled WGS sequence"/>
</dbReference>
<gene>
    <name evidence="3" type="ORF">ACFOZ4_19720</name>
</gene>
<proteinExistence type="predicted"/>
<dbReference type="Gene3D" id="3.30.10.20">
    <property type="match status" value="2"/>
</dbReference>
<evidence type="ECO:0000313" key="4">
    <source>
        <dbReference type="Proteomes" id="UP001595816"/>
    </source>
</evidence>
<feature type="chain" id="PRO_5046556263" evidence="1">
    <location>
        <begin position="19"/>
        <end position="200"/>
    </location>
</feature>
<dbReference type="InterPro" id="IPR005543">
    <property type="entry name" value="PASTA_dom"/>
</dbReference>
<reference evidence="4" key="1">
    <citation type="journal article" date="2019" name="Int. J. Syst. Evol. Microbiol.">
        <title>The Global Catalogue of Microorganisms (GCM) 10K type strain sequencing project: providing services to taxonomists for standard genome sequencing and annotation.</title>
        <authorList>
            <consortium name="The Broad Institute Genomics Platform"/>
            <consortium name="The Broad Institute Genome Sequencing Center for Infectious Disease"/>
            <person name="Wu L."/>
            <person name="Ma J."/>
        </authorList>
    </citation>
    <scope>NUCLEOTIDE SEQUENCE [LARGE SCALE GENOMIC DNA]</scope>
    <source>
        <strain evidence="4">CGMCC 4.7289</strain>
    </source>
</reference>
<sequence length="200" mass="21005">MRTRAVLLVLLATLLATAGCGLIGSARPDPSPSPAPVPQTIVVPAVTGKRLTEAAATLKSHGFDKVAYHDSVGDRIVLEPNNWLVTKQTPAAGAKVARDTEVTLDVAKPTDGVGPGSVQVGVLPDVRCMELQAAQDKLQEAGFLLLTSKDALGDRHQVLDRDWVVIGQSPDPGRLTLPTTRVTLTVVKYGEPTGDSGCRS</sequence>
<dbReference type="CDD" id="cd06577">
    <property type="entry name" value="PASTA_pknB"/>
    <property type="match status" value="2"/>
</dbReference>
<keyword evidence="4" id="KW-1185">Reference proteome</keyword>
<organism evidence="3 4">
    <name type="scientific">Hamadaea flava</name>
    <dbReference type="NCBI Taxonomy" id="1742688"/>
    <lineage>
        <taxon>Bacteria</taxon>
        <taxon>Bacillati</taxon>
        <taxon>Actinomycetota</taxon>
        <taxon>Actinomycetes</taxon>
        <taxon>Micromonosporales</taxon>
        <taxon>Micromonosporaceae</taxon>
        <taxon>Hamadaea</taxon>
    </lineage>
</organism>
<keyword evidence="1" id="KW-0732">Signal</keyword>
<dbReference type="SMART" id="SM00740">
    <property type="entry name" value="PASTA"/>
    <property type="match status" value="2"/>
</dbReference>
<dbReference type="PROSITE" id="PS51178">
    <property type="entry name" value="PASTA"/>
    <property type="match status" value="2"/>
</dbReference>
<name>A0ABV8LQ16_9ACTN</name>
<feature type="domain" description="PASTA" evidence="2">
    <location>
        <begin position="37"/>
        <end position="108"/>
    </location>
</feature>
<feature type="domain" description="PASTA" evidence="2">
    <location>
        <begin position="117"/>
        <end position="188"/>
    </location>
</feature>
<dbReference type="EMBL" id="JBHSAY010000009">
    <property type="protein sequence ID" value="MFC4132844.1"/>
    <property type="molecule type" value="Genomic_DNA"/>
</dbReference>
<dbReference type="Pfam" id="PF03793">
    <property type="entry name" value="PASTA"/>
    <property type="match status" value="2"/>
</dbReference>
<dbReference type="RefSeq" id="WP_253752428.1">
    <property type="nucleotide sequence ID" value="NZ_JAMZDZ010000001.1"/>
</dbReference>
<evidence type="ECO:0000313" key="3">
    <source>
        <dbReference type="EMBL" id="MFC4132844.1"/>
    </source>
</evidence>
<accession>A0ABV8LQ16</accession>
<comment type="caution">
    <text evidence="3">The sequence shown here is derived from an EMBL/GenBank/DDBJ whole genome shotgun (WGS) entry which is preliminary data.</text>
</comment>
<feature type="signal peptide" evidence="1">
    <location>
        <begin position="1"/>
        <end position="18"/>
    </location>
</feature>
<dbReference type="PROSITE" id="PS51257">
    <property type="entry name" value="PROKAR_LIPOPROTEIN"/>
    <property type="match status" value="1"/>
</dbReference>
<evidence type="ECO:0000256" key="1">
    <source>
        <dbReference type="SAM" id="SignalP"/>
    </source>
</evidence>
<evidence type="ECO:0000259" key="2">
    <source>
        <dbReference type="PROSITE" id="PS51178"/>
    </source>
</evidence>
<protein>
    <submittedName>
        <fullName evidence="3">PASTA domain-containing protein</fullName>
    </submittedName>
</protein>